<evidence type="ECO:0000313" key="9">
    <source>
        <dbReference type="Proteomes" id="UP000752013"/>
    </source>
</evidence>
<feature type="domain" description="Endoribonuclease YicC-like N-terminal" evidence="6">
    <location>
        <begin position="1"/>
        <end position="144"/>
    </location>
</feature>
<evidence type="ECO:0000313" key="8">
    <source>
        <dbReference type="EMBL" id="NIZ46757.1"/>
    </source>
</evidence>
<dbReference type="GO" id="GO:0004521">
    <property type="term" value="F:RNA endonuclease activity"/>
    <property type="evidence" value="ECO:0007669"/>
    <property type="project" value="InterPro"/>
</dbReference>
<reference evidence="8" key="1">
    <citation type="submission" date="2020-03" db="EMBL/GenBank/DDBJ databases">
        <title>Spirochaetal bacteria isolated from arthropods constitute a novel genus Entomospira genus novum within the order Spirochaetales.</title>
        <authorList>
            <person name="Grana-Miraglia L."/>
            <person name="Sikutova S."/>
            <person name="Fingerle V."/>
            <person name="Sing A."/>
            <person name="Castillo-Ramirez S."/>
            <person name="Margos G."/>
            <person name="Rudolf I."/>
        </authorList>
    </citation>
    <scope>NUCLEOTIDE SEQUENCE</scope>
    <source>
        <strain evidence="8">BR208</strain>
    </source>
</reference>
<evidence type="ECO:0000256" key="4">
    <source>
        <dbReference type="ARBA" id="ARBA00022801"/>
    </source>
</evidence>
<evidence type="ECO:0000256" key="1">
    <source>
        <dbReference type="ARBA" id="ARBA00001968"/>
    </source>
</evidence>
<evidence type="ECO:0000256" key="3">
    <source>
        <dbReference type="ARBA" id="ARBA00022759"/>
    </source>
</evidence>
<accession>A0A968KXQ3</accession>
<dbReference type="AlphaFoldDB" id="A0A968KXQ3"/>
<keyword evidence="3" id="KW-0255">Endonuclease</keyword>
<dbReference type="PANTHER" id="PTHR30636">
    <property type="entry name" value="UPF0701 PROTEIN YICC"/>
    <property type="match status" value="1"/>
</dbReference>
<comment type="similarity">
    <text evidence="5">Belongs to the YicC/YloC family.</text>
</comment>
<dbReference type="PANTHER" id="PTHR30636:SF3">
    <property type="entry name" value="UPF0701 PROTEIN YICC"/>
    <property type="match status" value="1"/>
</dbReference>
<keyword evidence="9" id="KW-1185">Reference proteome</keyword>
<dbReference type="InterPro" id="IPR013551">
    <property type="entry name" value="YicC-like_C"/>
</dbReference>
<protein>
    <submittedName>
        <fullName evidence="8">YicC family protein</fullName>
    </submittedName>
</protein>
<sequence>MYSMTGFGRASFETSEAQIHIEVKSYNAKNLDIYMQLPSELSSFEQDIRGQITQQFTRGKFDIRIVFVSSASNLILQDKATHLLATLSEQLKSIDIQLQVSIRELQTLGFLVGVDGASLEEPLMSTLKKALDDLRLFRSAEGQKHEESLRSDLLTIERALSIVESKHEEASVLIKNRLLETIAVYQLDALVNEQRLLEEVSYYIIKNSIKEEIVRLHSHIKACYELFSLESPIGRRLDFLAQEMSREANTIASKSEHMEIKQASLSIKEAIDSIREQGRNIE</sequence>
<dbReference type="Pfam" id="PF08340">
    <property type="entry name" value="YicC-like_C"/>
    <property type="match status" value="1"/>
</dbReference>
<organism evidence="8 9">
    <name type="scientific">Entomospira nematocerorum</name>
    <dbReference type="NCBI Taxonomy" id="2719987"/>
    <lineage>
        <taxon>Bacteria</taxon>
        <taxon>Pseudomonadati</taxon>
        <taxon>Spirochaetota</taxon>
        <taxon>Spirochaetia</taxon>
        <taxon>Spirochaetales</taxon>
        <taxon>Spirochaetaceae</taxon>
        <taxon>Entomospira</taxon>
    </lineage>
</organism>
<dbReference type="EMBL" id="JAATLK010000001">
    <property type="protein sequence ID" value="NIZ46757.1"/>
    <property type="molecule type" value="Genomic_DNA"/>
</dbReference>
<keyword evidence="4" id="KW-0378">Hydrolase</keyword>
<feature type="domain" description="Endoribonuclease YicC-like C-terminal" evidence="7">
    <location>
        <begin position="164"/>
        <end position="282"/>
    </location>
</feature>
<evidence type="ECO:0000256" key="2">
    <source>
        <dbReference type="ARBA" id="ARBA00022722"/>
    </source>
</evidence>
<dbReference type="GO" id="GO:0016787">
    <property type="term" value="F:hydrolase activity"/>
    <property type="evidence" value="ECO:0007669"/>
    <property type="project" value="UniProtKB-KW"/>
</dbReference>
<evidence type="ECO:0000256" key="5">
    <source>
        <dbReference type="ARBA" id="ARBA00035648"/>
    </source>
</evidence>
<gene>
    <name evidence="8" type="ORF">HCT46_02315</name>
</gene>
<dbReference type="InterPro" id="IPR013527">
    <property type="entry name" value="YicC-like_N"/>
</dbReference>
<dbReference type="RefSeq" id="WP_167703207.1">
    <property type="nucleotide sequence ID" value="NZ_CP118168.1"/>
</dbReference>
<name>A0A968KXQ3_9SPIO</name>
<dbReference type="InterPro" id="IPR005229">
    <property type="entry name" value="YicC/YloC-like"/>
</dbReference>
<dbReference type="Pfam" id="PF03755">
    <property type="entry name" value="YicC-like_N"/>
    <property type="match status" value="1"/>
</dbReference>
<dbReference type="Proteomes" id="UP000752013">
    <property type="component" value="Unassembled WGS sequence"/>
</dbReference>
<keyword evidence="2" id="KW-0540">Nuclease</keyword>
<evidence type="ECO:0000259" key="6">
    <source>
        <dbReference type="Pfam" id="PF03755"/>
    </source>
</evidence>
<proteinExistence type="inferred from homology"/>
<comment type="cofactor">
    <cofactor evidence="1">
        <name>a divalent metal cation</name>
        <dbReference type="ChEBI" id="CHEBI:60240"/>
    </cofactor>
</comment>
<dbReference type="NCBIfam" id="TIGR00255">
    <property type="entry name" value="YicC/YloC family endoribonuclease"/>
    <property type="match status" value="1"/>
</dbReference>
<comment type="caution">
    <text evidence="8">The sequence shown here is derived from an EMBL/GenBank/DDBJ whole genome shotgun (WGS) entry which is preliminary data.</text>
</comment>
<evidence type="ECO:0000259" key="7">
    <source>
        <dbReference type="Pfam" id="PF08340"/>
    </source>
</evidence>